<evidence type="ECO:0000313" key="1">
    <source>
        <dbReference type="EMBL" id="KJH39626.1"/>
    </source>
</evidence>
<name>A0A0D8XAT2_DICVI</name>
<dbReference type="Proteomes" id="UP000053766">
    <property type="component" value="Unassembled WGS sequence"/>
</dbReference>
<dbReference type="SUPFAM" id="SSF49854">
    <property type="entry name" value="Spermadhesin, CUB domain"/>
    <property type="match status" value="1"/>
</dbReference>
<reference evidence="2" key="2">
    <citation type="journal article" date="2016" name="Sci. Rep.">
        <title>Dictyocaulus viviparus genome, variome and transcriptome elucidate lungworm biology and support future intervention.</title>
        <authorList>
            <person name="McNulty S.N."/>
            <person name="Strube C."/>
            <person name="Rosa B.A."/>
            <person name="Martin J.C."/>
            <person name="Tyagi R."/>
            <person name="Choi Y.J."/>
            <person name="Wang Q."/>
            <person name="Hallsworth Pepin K."/>
            <person name="Zhang X."/>
            <person name="Ozersky P."/>
            <person name="Wilson R.K."/>
            <person name="Sternberg P.W."/>
            <person name="Gasser R.B."/>
            <person name="Mitreva M."/>
        </authorList>
    </citation>
    <scope>NUCLEOTIDE SEQUENCE [LARGE SCALE GENOMIC DNA]</scope>
    <source>
        <strain evidence="2">HannoverDv2000</strain>
    </source>
</reference>
<gene>
    <name evidence="1" type="ORF">DICVIV_14494</name>
</gene>
<dbReference type="InterPro" id="IPR035914">
    <property type="entry name" value="Sperma_CUB_dom_sf"/>
</dbReference>
<proteinExistence type="predicted"/>
<organism evidence="1 2">
    <name type="scientific">Dictyocaulus viviparus</name>
    <name type="common">Bovine lungworm</name>
    <dbReference type="NCBI Taxonomy" id="29172"/>
    <lineage>
        <taxon>Eukaryota</taxon>
        <taxon>Metazoa</taxon>
        <taxon>Ecdysozoa</taxon>
        <taxon>Nematoda</taxon>
        <taxon>Chromadorea</taxon>
        <taxon>Rhabditida</taxon>
        <taxon>Rhabditina</taxon>
        <taxon>Rhabditomorpha</taxon>
        <taxon>Strongyloidea</taxon>
        <taxon>Metastrongylidae</taxon>
        <taxon>Dictyocaulus</taxon>
    </lineage>
</organism>
<reference evidence="1 2" key="1">
    <citation type="submission" date="2013-11" db="EMBL/GenBank/DDBJ databases">
        <title>Draft genome of the bovine lungworm Dictyocaulus viviparus.</title>
        <authorList>
            <person name="Mitreva M."/>
        </authorList>
    </citation>
    <scope>NUCLEOTIDE SEQUENCE [LARGE SCALE GENOMIC DNA]</scope>
    <source>
        <strain evidence="1 2">HannoverDv2000</strain>
    </source>
</reference>
<dbReference type="OrthoDB" id="5786116at2759"/>
<keyword evidence="2" id="KW-1185">Reference proteome</keyword>
<sequence>MGDNKSPILKDEFDVCHYWLQGPTNSRIIVFIVGYWGITAEGCKYGGVEIKVGEDKRTTGYRICSKKYARVTLTSKHSTVPVMVFNRYRNTTVTLRYRTGTISICAKEL</sequence>
<evidence type="ECO:0008006" key="3">
    <source>
        <dbReference type="Google" id="ProtNLM"/>
    </source>
</evidence>
<evidence type="ECO:0000313" key="2">
    <source>
        <dbReference type="Proteomes" id="UP000053766"/>
    </source>
</evidence>
<dbReference type="AlphaFoldDB" id="A0A0D8XAT2"/>
<dbReference type="EMBL" id="KN722969">
    <property type="protein sequence ID" value="KJH39626.1"/>
    <property type="molecule type" value="Genomic_DNA"/>
</dbReference>
<protein>
    <recommendedName>
        <fullName evidence="3">CUB domain-containing protein</fullName>
    </recommendedName>
</protein>
<accession>A0A0D8XAT2</accession>